<keyword evidence="2" id="KW-0808">Transferase</keyword>
<dbReference type="InterPro" id="IPR000182">
    <property type="entry name" value="GNAT_dom"/>
</dbReference>
<protein>
    <submittedName>
        <fullName evidence="2">GNAT family N-acetyltransferase</fullName>
        <ecNumber evidence="2">2.3.1.-</ecNumber>
    </submittedName>
</protein>
<evidence type="ECO:0000259" key="1">
    <source>
        <dbReference type="PROSITE" id="PS51186"/>
    </source>
</evidence>
<gene>
    <name evidence="2" type="ORF">SFC79_11050</name>
</gene>
<comment type="caution">
    <text evidence="2">The sequence shown here is derived from an EMBL/GenBank/DDBJ whole genome shotgun (WGS) entry which is preliminary data.</text>
</comment>
<organism evidence="2 3">
    <name type="scientific">Nocardioides renjunii</name>
    <dbReference type="NCBI Taxonomy" id="3095075"/>
    <lineage>
        <taxon>Bacteria</taxon>
        <taxon>Bacillati</taxon>
        <taxon>Actinomycetota</taxon>
        <taxon>Actinomycetes</taxon>
        <taxon>Propionibacteriales</taxon>
        <taxon>Nocardioidaceae</taxon>
        <taxon>Nocardioides</taxon>
    </lineage>
</organism>
<keyword evidence="2" id="KW-0012">Acyltransferase</keyword>
<dbReference type="InterPro" id="IPR016181">
    <property type="entry name" value="Acyl_CoA_acyltransferase"/>
</dbReference>
<dbReference type="GO" id="GO:0016746">
    <property type="term" value="F:acyltransferase activity"/>
    <property type="evidence" value="ECO:0007669"/>
    <property type="project" value="UniProtKB-KW"/>
</dbReference>
<dbReference type="PANTHER" id="PTHR39173">
    <property type="entry name" value="ACETYLTRANSFERASE"/>
    <property type="match status" value="1"/>
</dbReference>
<dbReference type="PANTHER" id="PTHR39173:SF1">
    <property type="entry name" value="ACETYLTRANSFERASE"/>
    <property type="match status" value="1"/>
</dbReference>
<dbReference type="Pfam" id="PF13302">
    <property type="entry name" value="Acetyltransf_3"/>
    <property type="match status" value="1"/>
</dbReference>
<dbReference type="Proteomes" id="UP001291999">
    <property type="component" value="Unassembled WGS sequence"/>
</dbReference>
<dbReference type="RefSeq" id="WP_322424396.1">
    <property type="nucleotide sequence ID" value="NZ_JAXQPW010000003.1"/>
</dbReference>
<dbReference type="PROSITE" id="PS51186">
    <property type="entry name" value="GNAT"/>
    <property type="match status" value="1"/>
</dbReference>
<dbReference type="CDD" id="cd04301">
    <property type="entry name" value="NAT_SF"/>
    <property type="match status" value="1"/>
</dbReference>
<dbReference type="Gene3D" id="3.40.630.30">
    <property type="match status" value="1"/>
</dbReference>
<reference evidence="2 3" key="1">
    <citation type="submission" date="2023-11" db="EMBL/GenBank/DDBJ databases">
        <title>Novel species in genus Nocardioides.</title>
        <authorList>
            <person name="Zhou H."/>
        </authorList>
    </citation>
    <scope>NUCLEOTIDE SEQUENCE [LARGE SCALE GENOMIC DNA]</scope>
    <source>
        <strain evidence="2 3">S-58</strain>
    </source>
</reference>
<feature type="domain" description="N-acetyltransferase" evidence="1">
    <location>
        <begin position="33"/>
        <end position="174"/>
    </location>
</feature>
<sequence>MLELVVPSPSFRESWLESRDEWGKGVPQSNSGLTVDTVDSVEGFRVWTERLRAEADHGVPSPTGRVHATNLWVVEDGAYAGAIQVRHYLNDALQKTAAHIGYGIRPSARGRGIATWALREALPIARELGLDRVLVTCDSANVASRRVIERNGGALEDERPTSRRSERRYSILLGGR</sequence>
<accession>A0ABU5KCY6</accession>
<evidence type="ECO:0000313" key="2">
    <source>
        <dbReference type="EMBL" id="MDZ5662304.1"/>
    </source>
</evidence>
<keyword evidence="3" id="KW-1185">Reference proteome</keyword>
<dbReference type="EC" id="2.3.1.-" evidence="2"/>
<evidence type="ECO:0000313" key="3">
    <source>
        <dbReference type="Proteomes" id="UP001291999"/>
    </source>
</evidence>
<dbReference type="EMBL" id="JAXQPW010000003">
    <property type="protein sequence ID" value="MDZ5662304.1"/>
    <property type="molecule type" value="Genomic_DNA"/>
</dbReference>
<proteinExistence type="predicted"/>
<name>A0ABU5KCY6_9ACTN</name>
<dbReference type="SUPFAM" id="SSF55729">
    <property type="entry name" value="Acyl-CoA N-acyltransferases (Nat)"/>
    <property type="match status" value="1"/>
</dbReference>